<dbReference type="Proteomes" id="UP001139410">
    <property type="component" value="Unassembled WGS sequence"/>
</dbReference>
<name>A0A9X1QIZ6_9SPHN</name>
<protein>
    <submittedName>
        <fullName evidence="1">Uncharacterized protein</fullName>
    </submittedName>
</protein>
<proteinExistence type="predicted"/>
<accession>A0A9X1QIZ6</accession>
<gene>
    <name evidence="1" type="ORF">LVY65_02705</name>
</gene>
<keyword evidence="2" id="KW-1185">Reference proteome</keyword>
<comment type="caution">
    <text evidence="1">The sequence shown here is derived from an EMBL/GenBank/DDBJ whole genome shotgun (WGS) entry which is preliminary data.</text>
</comment>
<evidence type="ECO:0000313" key="2">
    <source>
        <dbReference type="Proteomes" id="UP001139410"/>
    </source>
</evidence>
<dbReference type="EMBL" id="JAKFGM010000001">
    <property type="protein sequence ID" value="MCF2513980.1"/>
    <property type="molecule type" value="Genomic_DNA"/>
</dbReference>
<dbReference type="AlphaFoldDB" id="A0A9X1QIZ6"/>
<evidence type="ECO:0000313" key="1">
    <source>
        <dbReference type="EMBL" id="MCF2513980.1"/>
    </source>
</evidence>
<reference evidence="1" key="1">
    <citation type="submission" date="2022-01" db="EMBL/GenBank/DDBJ databases">
        <authorList>
            <person name="Jo J.-H."/>
            <person name="Im W.-T."/>
        </authorList>
    </citation>
    <scope>NUCLEOTIDE SEQUENCE</scope>
    <source>
        <strain evidence="1">G124</strain>
    </source>
</reference>
<organism evidence="1 2">
    <name type="scientific">Sphingomonas cremea</name>
    <dbReference type="NCBI Taxonomy" id="2904799"/>
    <lineage>
        <taxon>Bacteria</taxon>
        <taxon>Pseudomonadati</taxon>
        <taxon>Pseudomonadota</taxon>
        <taxon>Alphaproteobacteria</taxon>
        <taxon>Sphingomonadales</taxon>
        <taxon>Sphingomonadaceae</taxon>
        <taxon>Sphingomonas</taxon>
    </lineage>
</organism>
<dbReference type="RefSeq" id="WP_235066467.1">
    <property type="nucleotide sequence ID" value="NZ_JAKFGM010000001.1"/>
</dbReference>
<sequence length="53" mass="6013">MDLNYLYQRYCVSLQMAERAACDCSRMVHEKLAEGYADQIADAKLNGTLVLAR</sequence>